<evidence type="ECO:0000313" key="2">
    <source>
        <dbReference type="Proteomes" id="UP000011988"/>
    </source>
</evidence>
<sequence length="92" mass="11044">MVVSLLLAPHISLVRQNESFQEFPDFQRKVFLEEYQEYIPFLKVHKEKSLEDKLKLLQKICPKSCEDNILNVNTYYGKSYTHLVNKYRNAYK</sequence>
<comment type="caution">
    <text evidence="1">The sequence shown here is derived from an EMBL/GenBank/DDBJ whole genome shotgun (WGS) entry which is preliminary data.</text>
</comment>
<protein>
    <submittedName>
        <fullName evidence="1">Uncharacterized protein</fullName>
    </submittedName>
</protein>
<dbReference type="EMBL" id="ANIK01000056">
    <property type="protein sequence ID" value="EMJ94170.1"/>
    <property type="molecule type" value="Genomic_DNA"/>
</dbReference>
<dbReference type="Proteomes" id="UP000011988">
    <property type="component" value="Unassembled WGS sequence"/>
</dbReference>
<name>M6D6I6_9LEPT</name>
<reference evidence="1 2" key="1">
    <citation type="submission" date="2013-01" db="EMBL/GenBank/DDBJ databases">
        <authorList>
            <person name="Harkins D.M."/>
            <person name="Durkin A.S."/>
            <person name="Brinkac L.M."/>
            <person name="Haft D.H."/>
            <person name="Selengut J.D."/>
            <person name="Sanka R."/>
            <person name="DePew J."/>
            <person name="Purushe J."/>
            <person name="Galloway R.L."/>
            <person name="Vinetz J.M."/>
            <person name="Sutton G.G."/>
            <person name="Nierman W.C."/>
            <person name="Fouts D.E."/>
        </authorList>
    </citation>
    <scope>NUCLEOTIDE SEQUENCE [LARGE SCALE GENOMIC DNA]</scope>
    <source>
        <strain evidence="1 2">79601</strain>
    </source>
</reference>
<dbReference type="AlphaFoldDB" id="M6D6I6"/>
<gene>
    <name evidence="1" type="ORF">LEP1GSC194_0106</name>
</gene>
<organism evidence="1 2">
    <name type="scientific">Leptospira alstonii serovar Sichuan str. 79601</name>
    <dbReference type="NCBI Taxonomy" id="1218565"/>
    <lineage>
        <taxon>Bacteria</taxon>
        <taxon>Pseudomonadati</taxon>
        <taxon>Spirochaetota</taxon>
        <taxon>Spirochaetia</taxon>
        <taxon>Leptospirales</taxon>
        <taxon>Leptospiraceae</taxon>
        <taxon>Leptospira</taxon>
    </lineage>
</organism>
<proteinExistence type="predicted"/>
<accession>M6D6I6</accession>
<evidence type="ECO:0000313" key="1">
    <source>
        <dbReference type="EMBL" id="EMJ94170.1"/>
    </source>
</evidence>